<dbReference type="Pfam" id="PF01368">
    <property type="entry name" value="DHH"/>
    <property type="match status" value="1"/>
</dbReference>
<evidence type="ECO:0000256" key="8">
    <source>
        <dbReference type="PROSITE-ProRule" id="PRU00703"/>
    </source>
</evidence>
<evidence type="ECO:0000256" key="5">
    <source>
        <dbReference type="ARBA" id="ARBA00023211"/>
    </source>
</evidence>
<dbReference type="InterPro" id="IPR046342">
    <property type="entry name" value="CBS_dom_sf"/>
</dbReference>
<dbReference type="NCBIfam" id="NF011442">
    <property type="entry name" value="PRK14869.1-4"/>
    <property type="match status" value="1"/>
</dbReference>
<evidence type="ECO:0000256" key="1">
    <source>
        <dbReference type="ARBA" id="ARBA00001936"/>
    </source>
</evidence>
<dbReference type="InterPro" id="IPR010766">
    <property type="entry name" value="DRTGG"/>
</dbReference>
<dbReference type="InterPro" id="IPR004097">
    <property type="entry name" value="DHHA2"/>
</dbReference>
<evidence type="ECO:0000256" key="4">
    <source>
        <dbReference type="ARBA" id="ARBA00022801"/>
    </source>
</evidence>
<dbReference type="PANTHER" id="PTHR12112">
    <property type="entry name" value="BNIP - RELATED"/>
    <property type="match status" value="1"/>
</dbReference>
<keyword evidence="4 10" id="KW-0378">Hydrolase</keyword>
<reference evidence="10" key="1">
    <citation type="submission" date="2020-10" db="EMBL/GenBank/DDBJ databases">
        <authorList>
            <person name="Gilroy R."/>
        </authorList>
    </citation>
    <scope>NUCLEOTIDE SEQUENCE</scope>
    <source>
        <strain evidence="10">E3-2379</strain>
    </source>
</reference>
<organism evidence="10 11">
    <name type="scientific">Candidatus Scybalomonas excrementavium</name>
    <dbReference type="NCBI Taxonomy" id="2840943"/>
    <lineage>
        <taxon>Bacteria</taxon>
        <taxon>Bacillati</taxon>
        <taxon>Bacillota</taxon>
        <taxon>Clostridia</taxon>
        <taxon>Lachnospirales</taxon>
        <taxon>Lachnospiraceae</taxon>
        <taxon>Lachnospiraceae incertae sedis</taxon>
        <taxon>Candidatus Scybalomonas</taxon>
    </lineage>
</organism>
<evidence type="ECO:0000256" key="2">
    <source>
        <dbReference type="ARBA" id="ARBA00012146"/>
    </source>
</evidence>
<dbReference type="GO" id="GO:0005737">
    <property type="term" value="C:cytoplasm"/>
    <property type="evidence" value="ECO:0007669"/>
    <property type="project" value="InterPro"/>
</dbReference>
<evidence type="ECO:0000259" key="9">
    <source>
        <dbReference type="PROSITE" id="PS51371"/>
    </source>
</evidence>
<keyword evidence="3" id="KW-0479">Metal-binding</keyword>
<dbReference type="SUPFAM" id="SSF54631">
    <property type="entry name" value="CBS-domain pair"/>
    <property type="match status" value="1"/>
</dbReference>
<name>A0A9D9HZN9_9FIRM</name>
<evidence type="ECO:0000313" key="10">
    <source>
        <dbReference type="EMBL" id="MBO8462534.1"/>
    </source>
</evidence>
<dbReference type="PANTHER" id="PTHR12112:SF22">
    <property type="entry name" value="MANGANESE-DEPENDENT INORGANIC PYROPHOSPHATASE-RELATED"/>
    <property type="match status" value="1"/>
</dbReference>
<comment type="caution">
    <text evidence="10">The sequence shown here is derived from an EMBL/GenBank/DDBJ whole genome shotgun (WGS) entry which is preliminary data.</text>
</comment>
<dbReference type="SMART" id="SM01131">
    <property type="entry name" value="DHHA2"/>
    <property type="match status" value="1"/>
</dbReference>
<dbReference type="Gene3D" id="3.10.310.20">
    <property type="entry name" value="DHHA2 domain"/>
    <property type="match status" value="1"/>
</dbReference>
<dbReference type="Gene3D" id="3.40.1390.20">
    <property type="entry name" value="HprK N-terminal domain-like"/>
    <property type="match status" value="1"/>
</dbReference>
<dbReference type="SUPFAM" id="SSF64182">
    <property type="entry name" value="DHH phosphoesterases"/>
    <property type="match status" value="1"/>
</dbReference>
<accession>A0A9D9HZN9</accession>
<dbReference type="InterPro" id="IPR000644">
    <property type="entry name" value="CBS_dom"/>
</dbReference>
<keyword evidence="8" id="KW-0129">CBS domain</keyword>
<dbReference type="Pfam" id="PF00571">
    <property type="entry name" value="CBS"/>
    <property type="match status" value="2"/>
</dbReference>
<dbReference type="NCBIfam" id="NF011443">
    <property type="entry name" value="PRK14869.1-5"/>
    <property type="match status" value="1"/>
</dbReference>
<dbReference type="EMBL" id="JADIML010000033">
    <property type="protein sequence ID" value="MBO8462534.1"/>
    <property type="molecule type" value="Genomic_DNA"/>
</dbReference>
<evidence type="ECO:0000256" key="6">
    <source>
        <dbReference type="ARBA" id="ARBA00032535"/>
    </source>
</evidence>
<dbReference type="Pfam" id="PF02833">
    <property type="entry name" value="DHHA2"/>
    <property type="match status" value="1"/>
</dbReference>
<dbReference type="EC" id="3.6.1.1" evidence="2"/>
<dbReference type="Pfam" id="PF07085">
    <property type="entry name" value="DRTGG"/>
    <property type="match status" value="1"/>
</dbReference>
<dbReference type="GO" id="GO:0046872">
    <property type="term" value="F:metal ion binding"/>
    <property type="evidence" value="ECO:0007669"/>
    <property type="project" value="UniProtKB-KW"/>
</dbReference>
<evidence type="ECO:0000256" key="7">
    <source>
        <dbReference type="ARBA" id="ARBA00047820"/>
    </source>
</evidence>
<keyword evidence="5" id="KW-0464">Manganese</keyword>
<gene>
    <name evidence="10" type="ORF">IAC13_01225</name>
</gene>
<sequence length="549" mass="61254">MNKKQNPVFVIGHKNPDTDSICSAIAYANLKNKLSNDQEFQACRAGEVNSETQFVLEYFNVEAPKYLQDVRPQVKDIDIRKTEGISKNVSLKKAWEFLKEEKSVTLPIVRDDQTLEGVISIRDIATADMDVYDGAIISKAKTPYQNIVETINGEMIVDNGEVLYETGKIIIAAANTDVMEQYVEAGDIVIVGDRTEAQIRGIEKGAKCLVVCVGAEVSSEVQALAKEKGCGIIVTPYDSYTVAKLMNHSMPVGAFMTKENLVTFHLTDFTEDIQSIMAEKRFHEFPVLDENGKYYGMISRRSLLSMNSNRLIFMDHNERSQAVDGYETAEILEIIDHHRIGNLETMGPVYFRNQPVGCTCTIVTQMYRENGVEIEPHIAGLLCSAIISDTLMYRSPTCTPVDKETAEELAKIAGIHVEEYAKKMFKAASNLKDKTPKEIFHQDFKKFVGGDMTFGVGQITAMTDEELEEIKAILLPYMRESLSTYGVKMLFFMLTNILEESTNLIFVGDEAPATIQAAFGKEAGEDSVLLPGVVSRKKQLIPPMMAIFQ</sequence>
<dbReference type="InterPro" id="IPR038222">
    <property type="entry name" value="DHHA2_dom_sf"/>
</dbReference>
<protein>
    <recommendedName>
        <fullName evidence="2">inorganic diphosphatase</fullName>
        <ecNumber evidence="2">3.6.1.1</ecNumber>
    </recommendedName>
    <alternativeName>
        <fullName evidence="6">Pyrophosphate phospho-hydrolase</fullName>
    </alternativeName>
</protein>
<dbReference type="AlphaFoldDB" id="A0A9D9HZN9"/>
<dbReference type="Proteomes" id="UP000823618">
    <property type="component" value="Unassembled WGS sequence"/>
</dbReference>
<dbReference type="InterPro" id="IPR001667">
    <property type="entry name" value="DDH_dom"/>
</dbReference>
<comment type="cofactor">
    <cofactor evidence="1">
        <name>Mn(2+)</name>
        <dbReference type="ChEBI" id="CHEBI:29035"/>
    </cofactor>
</comment>
<dbReference type="Gene3D" id="3.90.1640.10">
    <property type="entry name" value="inorganic pyrophosphatase (n-terminal core)"/>
    <property type="match status" value="2"/>
</dbReference>
<reference evidence="10" key="2">
    <citation type="journal article" date="2021" name="PeerJ">
        <title>Extensive microbial diversity within the chicken gut microbiome revealed by metagenomics and culture.</title>
        <authorList>
            <person name="Gilroy R."/>
            <person name="Ravi A."/>
            <person name="Getino M."/>
            <person name="Pursley I."/>
            <person name="Horton D.L."/>
            <person name="Alikhan N.F."/>
            <person name="Baker D."/>
            <person name="Gharbi K."/>
            <person name="Hall N."/>
            <person name="Watson M."/>
            <person name="Adriaenssens E.M."/>
            <person name="Foster-Nyarko E."/>
            <person name="Jarju S."/>
            <person name="Secka A."/>
            <person name="Antonio M."/>
            <person name="Oren A."/>
            <person name="Chaudhuri R.R."/>
            <person name="La Ragione R."/>
            <person name="Hildebrand F."/>
            <person name="Pallen M.J."/>
        </authorList>
    </citation>
    <scope>NUCLEOTIDE SEQUENCE</scope>
    <source>
        <strain evidence="10">E3-2379</strain>
    </source>
</reference>
<comment type="catalytic activity">
    <reaction evidence="7">
        <text>diphosphate + H2O = 2 phosphate + H(+)</text>
        <dbReference type="Rhea" id="RHEA:24576"/>
        <dbReference type="ChEBI" id="CHEBI:15377"/>
        <dbReference type="ChEBI" id="CHEBI:15378"/>
        <dbReference type="ChEBI" id="CHEBI:33019"/>
        <dbReference type="ChEBI" id="CHEBI:43474"/>
        <dbReference type="EC" id="3.6.1.1"/>
    </reaction>
</comment>
<proteinExistence type="predicted"/>
<dbReference type="GO" id="GO:0004427">
    <property type="term" value="F:inorganic diphosphate phosphatase activity"/>
    <property type="evidence" value="ECO:0007669"/>
    <property type="project" value="UniProtKB-EC"/>
</dbReference>
<dbReference type="InterPro" id="IPR038763">
    <property type="entry name" value="DHH_sf"/>
</dbReference>
<dbReference type="PROSITE" id="PS51371">
    <property type="entry name" value="CBS"/>
    <property type="match status" value="1"/>
</dbReference>
<dbReference type="SUPFAM" id="SSF75138">
    <property type="entry name" value="HprK N-terminal domain-like"/>
    <property type="match status" value="1"/>
</dbReference>
<dbReference type="SMART" id="SM00116">
    <property type="entry name" value="CBS"/>
    <property type="match status" value="2"/>
</dbReference>
<evidence type="ECO:0000313" key="11">
    <source>
        <dbReference type="Proteomes" id="UP000823618"/>
    </source>
</evidence>
<dbReference type="InterPro" id="IPR028979">
    <property type="entry name" value="Ser_kin/Pase_Hpr-like_N_sf"/>
</dbReference>
<feature type="domain" description="CBS" evidence="9">
    <location>
        <begin position="256"/>
        <end position="314"/>
    </location>
</feature>
<evidence type="ECO:0000256" key="3">
    <source>
        <dbReference type="ARBA" id="ARBA00022723"/>
    </source>
</evidence>
<dbReference type="FunFam" id="3.90.1640.10:FF:000001">
    <property type="entry name" value="Probable manganese-dependent inorganic pyrophosphatase"/>
    <property type="match status" value="1"/>
</dbReference>